<dbReference type="InterPro" id="IPR036163">
    <property type="entry name" value="HMA_dom_sf"/>
</dbReference>
<dbReference type="Proteomes" id="UP000321080">
    <property type="component" value="Unassembled WGS sequence"/>
</dbReference>
<proteinExistence type="predicted"/>
<feature type="transmembrane region" description="Helical" evidence="6">
    <location>
        <begin position="82"/>
        <end position="101"/>
    </location>
</feature>
<evidence type="ECO:0000256" key="3">
    <source>
        <dbReference type="ARBA" id="ARBA00022723"/>
    </source>
</evidence>
<dbReference type="RefSeq" id="WP_147767488.1">
    <property type="nucleotide sequence ID" value="NZ_VRKQ01000010.1"/>
</dbReference>
<evidence type="ECO:0000256" key="5">
    <source>
        <dbReference type="ARBA" id="ARBA00023136"/>
    </source>
</evidence>
<dbReference type="PROSITE" id="PS01047">
    <property type="entry name" value="HMA_1"/>
    <property type="match status" value="1"/>
</dbReference>
<evidence type="ECO:0000313" key="8">
    <source>
        <dbReference type="EMBL" id="TXG36564.1"/>
    </source>
</evidence>
<feature type="transmembrane region" description="Helical" evidence="6">
    <location>
        <begin position="107"/>
        <end position="127"/>
    </location>
</feature>
<dbReference type="EMBL" id="VRKQ01000010">
    <property type="protein sequence ID" value="TXG36564.1"/>
    <property type="molecule type" value="Genomic_DNA"/>
</dbReference>
<evidence type="ECO:0000256" key="4">
    <source>
        <dbReference type="ARBA" id="ARBA00022989"/>
    </source>
</evidence>
<keyword evidence="5 6" id="KW-0472">Membrane</keyword>
<dbReference type="AlphaFoldDB" id="A0A5C7GG56"/>
<dbReference type="GO" id="GO:0016020">
    <property type="term" value="C:membrane"/>
    <property type="evidence" value="ECO:0007669"/>
    <property type="project" value="UniProtKB-SubCell"/>
</dbReference>
<protein>
    <submittedName>
        <fullName evidence="8">Heavy metal transporter</fullName>
    </submittedName>
</protein>
<evidence type="ECO:0000313" key="9">
    <source>
        <dbReference type="Proteomes" id="UP000321080"/>
    </source>
</evidence>
<comment type="caution">
    <text evidence="8">The sequence shown here is derived from an EMBL/GenBank/DDBJ whole genome shotgun (WGS) entry which is preliminary data.</text>
</comment>
<keyword evidence="4 6" id="KW-1133">Transmembrane helix</keyword>
<gene>
    <name evidence="8" type="ORF">FUA22_08210</name>
</gene>
<dbReference type="CDD" id="cd00371">
    <property type="entry name" value="HMA"/>
    <property type="match status" value="1"/>
</dbReference>
<reference evidence="8 9" key="1">
    <citation type="submission" date="2019-08" db="EMBL/GenBank/DDBJ databases">
        <title>Seonamhaeicola sediminis sp. nov., isolated from marine sediment.</title>
        <authorList>
            <person name="Cao W.R."/>
        </authorList>
    </citation>
    <scope>NUCLEOTIDE SEQUENCE [LARGE SCALE GENOMIC DNA]</scope>
    <source>
        <strain evidence="8 9">1505</strain>
    </source>
</reference>
<comment type="subcellular location">
    <subcellularLocation>
        <location evidence="1">Membrane</location>
        <topology evidence="1">Multi-pass membrane protein</topology>
    </subcellularLocation>
</comment>
<evidence type="ECO:0000256" key="2">
    <source>
        <dbReference type="ARBA" id="ARBA00022692"/>
    </source>
</evidence>
<accession>A0A5C7GG56</accession>
<feature type="domain" description="HMA" evidence="7">
    <location>
        <begin position="1"/>
        <end position="66"/>
    </location>
</feature>
<dbReference type="Gene3D" id="3.30.70.100">
    <property type="match status" value="1"/>
</dbReference>
<keyword evidence="9" id="KW-1185">Reference proteome</keyword>
<dbReference type="PROSITE" id="PS50846">
    <property type="entry name" value="HMA_2"/>
    <property type="match status" value="1"/>
</dbReference>
<evidence type="ECO:0000256" key="6">
    <source>
        <dbReference type="SAM" id="Phobius"/>
    </source>
</evidence>
<keyword evidence="2 6" id="KW-0812">Transmembrane</keyword>
<sequence>MKQIYTVTGMTCSGCKASVEEALSSLADVQEASVDLRTSQVVLELSHKISVKKLQEALSDKYAISENKELIQSEEKSELKQLFPLFLIFGYIIITSVLLNFKPWDTGSFMLDFMGLFYIVFSFFKLLDLKGFPQSFRMYDPLAKVMPIYSWIYPFIEVALGIMFLMRIEIPMALIATLIILGITTIGVTRTLLNKKSIQCACLGTALKLPMTKATFIENSIMIVMAIIMLINLN</sequence>
<dbReference type="OrthoDB" id="1521937at2"/>
<feature type="transmembrane region" description="Helical" evidence="6">
    <location>
        <begin position="148"/>
        <end position="166"/>
    </location>
</feature>
<dbReference type="Pfam" id="PF07291">
    <property type="entry name" value="MauE"/>
    <property type="match status" value="1"/>
</dbReference>
<organism evidence="8 9">
    <name type="scientific">Seonamhaeicola maritimus</name>
    <dbReference type="NCBI Taxonomy" id="2591822"/>
    <lineage>
        <taxon>Bacteria</taxon>
        <taxon>Pseudomonadati</taxon>
        <taxon>Bacteroidota</taxon>
        <taxon>Flavobacteriia</taxon>
        <taxon>Flavobacteriales</taxon>
        <taxon>Flavobacteriaceae</taxon>
    </lineage>
</organism>
<dbReference type="InterPro" id="IPR006121">
    <property type="entry name" value="HMA_dom"/>
</dbReference>
<feature type="transmembrane region" description="Helical" evidence="6">
    <location>
        <begin position="172"/>
        <end position="193"/>
    </location>
</feature>
<feature type="transmembrane region" description="Helical" evidence="6">
    <location>
        <begin position="214"/>
        <end position="233"/>
    </location>
</feature>
<evidence type="ECO:0000256" key="1">
    <source>
        <dbReference type="ARBA" id="ARBA00004141"/>
    </source>
</evidence>
<dbReference type="GO" id="GO:0030416">
    <property type="term" value="P:methylamine metabolic process"/>
    <property type="evidence" value="ECO:0007669"/>
    <property type="project" value="InterPro"/>
</dbReference>
<dbReference type="InterPro" id="IPR017969">
    <property type="entry name" value="Heavy-metal-associated_CS"/>
</dbReference>
<dbReference type="SUPFAM" id="SSF55008">
    <property type="entry name" value="HMA, heavy metal-associated domain"/>
    <property type="match status" value="1"/>
</dbReference>
<keyword evidence="3" id="KW-0479">Metal-binding</keyword>
<dbReference type="InterPro" id="IPR009908">
    <property type="entry name" value="Methylamine_util_MauE"/>
</dbReference>
<evidence type="ECO:0000259" key="7">
    <source>
        <dbReference type="PROSITE" id="PS50846"/>
    </source>
</evidence>
<dbReference type="Pfam" id="PF00403">
    <property type="entry name" value="HMA"/>
    <property type="match status" value="1"/>
</dbReference>
<name>A0A5C7GG56_9FLAO</name>
<dbReference type="GO" id="GO:0046872">
    <property type="term" value="F:metal ion binding"/>
    <property type="evidence" value="ECO:0007669"/>
    <property type="project" value="UniProtKB-KW"/>
</dbReference>